<gene>
    <name evidence="2" type="ORF">LCGC14_1128090</name>
</gene>
<reference evidence="2" key="1">
    <citation type="journal article" date="2015" name="Nature">
        <title>Complex archaea that bridge the gap between prokaryotes and eukaryotes.</title>
        <authorList>
            <person name="Spang A."/>
            <person name="Saw J.H."/>
            <person name="Jorgensen S.L."/>
            <person name="Zaremba-Niedzwiedzka K."/>
            <person name="Martijn J."/>
            <person name="Lind A.E."/>
            <person name="van Eijk R."/>
            <person name="Schleper C."/>
            <person name="Guy L."/>
            <person name="Ettema T.J."/>
        </authorList>
    </citation>
    <scope>NUCLEOTIDE SEQUENCE</scope>
</reference>
<proteinExistence type="predicted"/>
<dbReference type="AlphaFoldDB" id="A0A0F9M212"/>
<feature type="non-terminal residue" evidence="2">
    <location>
        <position position="1"/>
    </location>
</feature>
<name>A0A0F9M212_9ZZZZ</name>
<accession>A0A0F9M212</accession>
<evidence type="ECO:0000256" key="1">
    <source>
        <dbReference type="SAM" id="MobiDB-lite"/>
    </source>
</evidence>
<feature type="region of interest" description="Disordered" evidence="1">
    <location>
        <begin position="40"/>
        <end position="69"/>
    </location>
</feature>
<evidence type="ECO:0000313" key="2">
    <source>
        <dbReference type="EMBL" id="KKN01395.1"/>
    </source>
</evidence>
<organism evidence="2">
    <name type="scientific">marine sediment metagenome</name>
    <dbReference type="NCBI Taxonomy" id="412755"/>
    <lineage>
        <taxon>unclassified sequences</taxon>
        <taxon>metagenomes</taxon>
        <taxon>ecological metagenomes</taxon>
    </lineage>
</organism>
<comment type="caution">
    <text evidence="2">The sequence shown here is derived from an EMBL/GenBank/DDBJ whole genome shotgun (WGS) entry which is preliminary data.</text>
</comment>
<protein>
    <submittedName>
        <fullName evidence="2">Uncharacterized protein</fullName>
    </submittedName>
</protein>
<sequence>ECSSYKELEKSAELGLKRMEEEIPMETALENVARMEREKLAQATPIPGSFAASKDQTSEPEDEVDEKLTPFDPLSVINKFLKKE</sequence>
<dbReference type="EMBL" id="LAZR01005266">
    <property type="protein sequence ID" value="KKN01395.1"/>
    <property type="molecule type" value="Genomic_DNA"/>
</dbReference>